<name>A0ABR6DAP3_9HYPH</name>
<dbReference type="EMBL" id="JACJIM010000003">
    <property type="protein sequence ID" value="MBA9063151.1"/>
    <property type="molecule type" value="Genomic_DNA"/>
</dbReference>
<dbReference type="GeneID" id="96604237"/>
<proteinExistence type="predicted"/>
<sequence>MRRAVTRRADALASPIAFPRNMRCPSRAEVEAMVEGLIDYLDALDGDADLETEEPETGAREWCGSGAHRFDVGAAA</sequence>
<organism evidence="1 2">
    <name type="scientific">Methylobacterium fujisawaense</name>
    <dbReference type="NCBI Taxonomy" id="107400"/>
    <lineage>
        <taxon>Bacteria</taxon>
        <taxon>Pseudomonadati</taxon>
        <taxon>Pseudomonadota</taxon>
        <taxon>Alphaproteobacteria</taxon>
        <taxon>Hyphomicrobiales</taxon>
        <taxon>Methylobacteriaceae</taxon>
        <taxon>Methylobacterium</taxon>
    </lineage>
</organism>
<protein>
    <submittedName>
        <fullName evidence="1">Uncharacterized protein</fullName>
    </submittedName>
</protein>
<evidence type="ECO:0000313" key="2">
    <source>
        <dbReference type="Proteomes" id="UP000565455"/>
    </source>
</evidence>
<accession>A0ABR6DAP3</accession>
<dbReference type="RefSeq" id="WP_182592083.1">
    <property type="nucleotide sequence ID" value="NZ_JACJIM010000003.1"/>
</dbReference>
<dbReference type="Proteomes" id="UP000565455">
    <property type="component" value="Unassembled WGS sequence"/>
</dbReference>
<evidence type="ECO:0000313" key="1">
    <source>
        <dbReference type="EMBL" id="MBA9063151.1"/>
    </source>
</evidence>
<gene>
    <name evidence="1" type="ORF">GGQ91_002539</name>
</gene>
<keyword evidence="2" id="KW-1185">Reference proteome</keyword>
<reference evidence="1 2" key="1">
    <citation type="submission" date="2020-08" db="EMBL/GenBank/DDBJ databases">
        <title>Genomic Encyclopedia of Type Strains, Phase IV (KMG-IV): sequencing the most valuable type-strain genomes for metagenomic binning, comparative biology and taxonomic classification.</title>
        <authorList>
            <person name="Goeker M."/>
        </authorList>
    </citation>
    <scope>NUCLEOTIDE SEQUENCE [LARGE SCALE GENOMIC DNA]</scope>
    <source>
        <strain evidence="1 2">DSM 5686</strain>
    </source>
</reference>
<comment type="caution">
    <text evidence="1">The sequence shown here is derived from an EMBL/GenBank/DDBJ whole genome shotgun (WGS) entry which is preliminary data.</text>
</comment>